<name>A0A835I9J6_9MAGN</name>
<feature type="compositionally biased region" description="Low complexity" evidence="1">
    <location>
        <begin position="226"/>
        <end position="235"/>
    </location>
</feature>
<feature type="region of interest" description="Disordered" evidence="1">
    <location>
        <begin position="1"/>
        <end position="81"/>
    </location>
</feature>
<feature type="region of interest" description="Disordered" evidence="1">
    <location>
        <begin position="200"/>
        <end position="236"/>
    </location>
</feature>
<sequence length="252" mass="27623">MTDGGGGGGPPNNSGGQFLLQLLQKPPQNPKPTSSSHNHQLDFPFQSNGHNNPPQQPIHPPWLNFPGFQSPPNNNNNNNTPWGLAGLPPPPNLHFHANQQHQPPIFADDFQRLGLLGGNNNNNNGRMVGFEPLPPQQKDMQNGGLMFGSVPSDFSVLNGSRVEVDRRNVVQSQFGVQRTGPSASSDIWSNRIREFDHGLNSNGRGQWNNLPNHEQGGGRVGGREIQQQQPHQLQHGRGAWTFGAKECATWFS</sequence>
<feature type="compositionally biased region" description="Gly residues" evidence="1">
    <location>
        <begin position="1"/>
        <end position="10"/>
    </location>
</feature>
<proteinExistence type="predicted"/>
<feature type="compositionally biased region" description="Polar residues" evidence="1">
    <location>
        <begin position="200"/>
        <end position="212"/>
    </location>
</feature>
<evidence type="ECO:0000256" key="1">
    <source>
        <dbReference type="SAM" id="MobiDB-lite"/>
    </source>
</evidence>
<dbReference type="EMBL" id="JADFTS010000003">
    <property type="protein sequence ID" value="KAF9614870.1"/>
    <property type="molecule type" value="Genomic_DNA"/>
</dbReference>
<gene>
    <name evidence="2" type="ORF">IFM89_020967</name>
</gene>
<feature type="compositionally biased region" description="Low complexity" evidence="1">
    <location>
        <begin position="11"/>
        <end position="26"/>
    </location>
</feature>
<comment type="caution">
    <text evidence="2">The sequence shown here is derived from an EMBL/GenBank/DDBJ whole genome shotgun (WGS) entry which is preliminary data.</text>
</comment>
<dbReference type="AlphaFoldDB" id="A0A835I9J6"/>
<reference evidence="2 3" key="1">
    <citation type="submission" date="2020-10" db="EMBL/GenBank/DDBJ databases">
        <title>The Coptis chinensis genome and diversification of protoberbering-type alkaloids.</title>
        <authorList>
            <person name="Wang B."/>
            <person name="Shu S."/>
            <person name="Song C."/>
            <person name="Liu Y."/>
        </authorList>
    </citation>
    <scope>NUCLEOTIDE SEQUENCE [LARGE SCALE GENOMIC DNA]</scope>
    <source>
        <strain evidence="2">HL-2020</strain>
        <tissue evidence="2">Leaf</tissue>
    </source>
</reference>
<accession>A0A835I9J6</accession>
<keyword evidence="3" id="KW-1185">Reference proteome</keyword>
<organism evidence="2 3">
    <name type="scientific">Coptis chinensis</name>
    <dbReference type="NCBI Taxonomy" id="261450"/>
    <lineage>
        <taxon>Eukaryota</taxon>
        <taxon>Viridiplantae</taxon>
        <taxon>Streptophyta</taxon>
        <taxon>Embryophyta</taxon>
        <taxon>Tracheophyta</taxon>
        <taxon>Spermatophyta</taxon>
        <taxon>Magnoliopsida</taxon>
        <taxon>Ranunculales</taxon>
        <taxon>Ranunculaceae</taxon>
        <taxon>Coptidoideae</taxon>
        <taxon>Coptis</taxon>
    </lineage>
</organism>
<evidence type="ECO:0000313" key="3">
    <source>
        <dbReference type="Proteomes" id="UP000631114"/>
    </source>
</evidence>
<dbReference type="Proteomes" id="UP000631114">
    <property type="component" value="Unassembled WGS sequence"/>
</dbReference>
<evidence type="ECO:0000313" key="2">
    <source>
        <dbReference type="EMBL" id="KAF9614870.1"/>
    </source>
</evidence>
<protein>
    <submittedName>
        <fullName evidence="2">Uncharacterized protein</fullName>
    </submittedName>
</protein>